<name>A1C863_ASPCL</name>
<dbReference type="VEuPathDB" id="FungiDB:ACLA_076240"/>
<sequence length="151" mass="17194">MVFYAYAMVENRASDRRDFLITAKDKNTLDAWPRAVGSAQNEAVIRVAADWYTCKSWCKPEIWTAGMEEFCDLVIFTPLHTYGPVTFNNGPWMDPVDGDSFYIRSVKNPAVYCTYFGGDYIRTSTIPGARFRLAKAKVHDSEDNSLLGRIR</sequence>
<organism evidence="1 2">
    <name type="scientific">Aspergillus clavatus (strain ATCC 1007 / CBS 513.65 / DSM 816 / NCTC 3887 / NRRL 1 / QM 1276 / 107)</name>
    <dbReference type="NCBI Taxonomy" id="344612"/>
    <lineage>
        <taxon>Eukaryota</taxon>
        <taxon>Fungi</taxon>
        <taxon>Dikarya</taxon>
        <taxon>Ascomycota</taxon>
        <taxon>Pezizomycotina</taxon>
        <taxon>Eurotiomycetes</taxon>
        <taxon>Eurotiomycetidae</taxon>
        <taxon>Eurotiales</taxon>
        <taxon>Aspergillaceae</taxon>
        <taxon>Aspergillus</taxon>
        <taxon>Aspergillus subgen. Fumigati</taxon>
    </lineage>
</organism>
<proteinExistence type="predicted"/>
<dbReference type="AlphaFoldDB" id="A1C863"/>
<evidence type="ECO:0000313" key="1">
    <source>
        <dbReference type="EMBL" id="EAW14584.1"/>
    </source>
</evidence>
<dbReference type="OrthoDB" id="4385095at2759"/>
<protein>
    <submittedName>
        <fullName evidence="1">Uncharacterized protein</fullName>
    </submittedName>
</protein>
<evidence type="ECO:0000313" key="2">
    <source>
        <dbReference type="Proteomes" id="UP000006701"/>
    </source>
</evidence>
<dbReference type="GeneID" id="4707869"/>
<gene>
    <name evidence="1" type="ORF">ACLA_076240</name>
</gene>
<dbReference type="EMBL" id="DS027045">
    <property type="protein sequence ID" value="EAW14584.1"/>
    <property type="molecule type" value="Genomic_DNA"/>
</dbReference>
<dbReference type="HOGENOM" id="CLU_1730996_0_0_1"/>
<dbReference type="RefSeq" id="XP_001276010.1">
    <property type="nucleotide sequence ID" value="XM_001276009.1"/>
</dbReference>
<dbReference type="KEGG" id="act:ACLA_076240"/>
<accession>A1C863</accession>
<dbReference type="Proteomes" id="UP000006701">
    <property type="component" value="Unassembled WGS sequence"/>
</dbReference>
<keyword evidence="2" id="KW-1185">Reference proteome</keyword>
<reference evidence="1 2" key="1">
    <citation type="journal article" date="2008" name="PLoS Genet.">
        <title>Genomic islands in the pathogenic filamentous fungus Aspergillus fumigatus.</title>
        <authorList>
            <person name="Fedorova N.D."/>
            <person name="Khaldi N."/>
            <person name="Joardar V.S."/>
            <person name="Maiti R."/>
            <person name="Amedeo P."/>
            <person name="Anderson M.J."/>
            <person name="Crabtree J."/>
            <person name="Silva J.C."/>
            <person name="Badger J.H."/>
            <person name="Albarraq A."/>
            <person name="Angiuoli S."/>
            <person name="Bussey H."/>
            <person name="Bowyer P."/>
            <person name="Cotty P.J."/>
            <person name="Dyer P.S."/>
            <person name="Egan A."/>
            <person name="Galens K."/>
            <person name="Fraser-Liggett C.M."/>
            <person name="Haas B.J."/>
            <person name="Inman J.M."/>
            <person name="Kent R."/>
            <person name="Lemieux S."/>
            <person name="Malavazi I."/>
            <person name="Orvis J."/>
            <person name="Roemer T."/>
            <person name="Ronning C.M."/>
            <person name="Sundaram J.P."/>
            <person name="Sutton G."/>
            <person name="Turner G."/>
            <person name="Venter J.C."/>
            <person name="White O.R."/>
            <person name="Whitty B.R."/>
            <person name="Youngman P."/>
            <person name="Wolfe K.H."/>
            <person name="Goldman G.H."/>
            <person name="Wortman J.R."/>
            <person name="Jiang B."/>
            <person name="Denning D.W."/>
            <person name="Nierman W.C."/>
        </authorList>
    </citation>
    <scope>NUCLEOTIDE SEQUENCE [LARGE SCALE GENOMIC DNA]</scope>
    <source>
        <strain evidence="2">ATCC 1007 / CBS 513.65 / DSM 816 / NCTC 3887 / NRRL 1</strain>
    </source>
</reference>